<dbReference type="Pfam" id="PF14244">
    <property type="entry name" value="Retrotran_gag_3"/>
    <property type="match status" value="1"/>
</dbReference>
<dbReference type="EMBL" id="CP126660">
    <property type="protein sequence ID" value="WKA01098.1"/>
    <property type="molecule type" value="Genomic_DNA"/>
</dbReference>
<dbReference type="InterPro" id="IPR029472">
    <property type="entry name" value="Copia-like_N"/>
</dbReference>
<evidence type="ECO:0000256" key="1">
    <source>
        <dbReference type="SAM" id="SignalP"/>
    </source>
</evidence>
<dbReference type="Proteomes" id="UP001227230">
    <property type="component" value="Chromosome 13"/>
</dbReference>
<feature type="chain" id="PRO_5046094756" description="Retrotransposon Copia-like N-terminal domain-containing protein" evidence="1">
    <location>
        <begin position="27"/>
        <end position="60"/>
    </location>
</feature>
<dbReference type="PANTHER" id="PTHR37610:SF60">
    <property type="entry name" value="RETROTRANSPOSON COPIA-LIKE N-TERMINAL DOMAIN-CONTAINING PROTEIN"/>
    <property type="match status" value="1"/>
</dbReference>
<protein>
    <recommendedName>
        <fullName evidence="2">Retrotransposon Copia-like N-terminal domain-containing protein</fullName>
    </recommendedName>
</protein>
<accession>A0ABY9D0M7</accession>
<sequence length="60" mass="6805">MDSSSPYFVHHFVHLQFMLVLTRVNGANYQSWSKSMIHALTAKNKIGFINGSIKPPSKIE</sequence>
<evidence type="ECO:0000259" key="2">
    <source>
        <dbReference type="Pfam" id="PF14244"/>
    </source>
</evidence>
<feature type="signal peptide" evidence="1">
    <location>
        <begin position="1"/>
        <end position="26"/>
    </location>
</feature>
<feature type="domain" description="Retrotransposon Copia-like N-terminal" evidence="2">
    <location>
        <begin position="10"/>
        <end position="56"/>
    </location>
</feature>
<name>A0ABY9D0M7_VITVI</name>
<evidence type="ECO:0000313" key="4">
    <source>
        <dbReference type="Proteomes" id="UP001227230"/>
    </source>
</evidence>
<organism evidence="3 4">
    <name type="scientific">Vitis vinifera</name>
    <name type="common">Grape</name>
    <dbReference type="NCBI Taxonomy" id="29760"/>
    <lineage>
        <taxon>Eukaryota</taxon>
        <taxon>Viridiplantae</taxon>
        <taxon>Streptophyta</taxon>
        <taxon>Embryophyta</taxon>
        <taxon>Tracheophyta</taxon>
        <taxon>Spermatophyta</taxon>
        <taxon>Magnoliopsida</taxon>
        <taxon>eudicotyledons</taxon>
        <taxon>Gunneridae</taxon>
        <taxon>Pentapetalae</taxon>
        <taxon>rosids</taxon>
        <taxon>Vitales</taxon>
        <taxon>Vitaceae</taxon>
        <taxon>Viteae</taxon>
        <taxon>Vitis</taxon>
    </lineage>
</organism>
<proteinExistence type="predicted"/>
<keyword evidence="4" id="KW-1185">Reference proteome</keyword>
<keyword evidence="1" id="KW-0732">Signal</keyword>
<evidence type="ECO:0000313" key="3">
    <source>
        <dbReference type="EMBL" id="WKA01098.1"/>
    </source>
</evidence>
<gene>
    <name evidence="3" type="ORF">VitviT2T_019396</name>
</gene>
<reference evidence="3 4" key="1">
    <citation type="journal article" date="2023" name="Hortic Res">
        <title>The complete reference genome for grapevine (Vitis vinifera L.) genetics and breeding.</title>
        <authorList>
            <person name="Shi X."/>
            <person name="Cao S."/>
            <person name="Wang X."/>
            <person name="Huang S."/>
            <person name="Wang Y."/>
            <person name="Liu Z."/>
            <person name="Liu W."/>
            <person name="Leng X."/>
            <person name="Peng Y."/>
            <person name="Wang N."/>
            <person name="Wang Y."/>
            <person name="Ma Z."/>
            <person name="Xu X."/>
            <person name="Zhang F."/>
            <person name="Xue H."/>
            <person name="Zhong H."/>
            <person name="Wang Y."/>
            <person name="Zhang K."/>
            <person name="Velt A."/>
            <person name="Avia K."/>
            <person name="Holtgrawe D."/>
            <person name="Grimplet J."/>
            <person name="Matus J.T."/>
            <person name="Ware D."/>
            <person name="Wu X."/>
            <person name="Wang H."/>
            <person name="Liu C."/>
            <person name="Fang Y."/>
            <person name="Rustenholz C."/>
            <person name="Cheng Z."/>
            <person name="Xiao H."/>
            <person name="Zhou Y."/>
        </authorList>
    </citation>
    <scope>NUCLEOTIDE SEQUENCE [LARGE SCALE GENOMIC DNA]</scope>
    <source>
        <strain evidence="4">cv. Pinot noir / PN40024</strain>
        <tissue evidence="3">Leaf</tissue>
    </source>
</reference>
<dbReference type="PANTHER" id="PTHR37610">
    <property type="entry name" value="CCHC-TYPE DOMAIN-CONTAINING PROTEIN"/>
    <property type="match status" value="1"/>
</dbReference>